<gene>
    <name evidence="3" type="ORF">F7018_05260</name>
</gene>
<keyword evidence="1" id="KW-1133">Transmembrane helix</keyword>
<protein>
    <submittedName>
        <fullName evidence="3">Histidine kinase</fullName>
    </submittedName>
</protein>
<reference evidence="3 4" key="1">
    <citation type="submission" date="2019-09" db="EMBL/GenBank/DDBJ databases">
        <authorList>
            <person name="Cao W.R."/>
        </authorList>
    </citation>
    <scope>NUCLEOTIDE SEQUENCE [LARGE SCALE GENOMIC DNA]</scope>
    <source>
        <strain evidence="4">a4</strain>
    </source>
</reference>
<comment type="caution">
    <text evidence="3">The sequence shown here is derived from an EMBL/GenBank/DDBJ whole genome shotgun (WGS) entry which is preliminary data.</text>
</comment>
<organism evidence="3 4">
    <name type="scientific">Tenacibaculum aiptasiae</name>
    <dbReference type="NCBI Taxonomy" id="426481"/>
    <lineage>
        <taxon>Bacteria</taxon>
        <taxon>Pseudomonadati</taxon>
        <taxon>Bacteroidota</taxon>
        <taxon>Flavobacteriia</taxon>
        <taxon>Flavobacteriales</taxon>
        <taxon>Flavobacteriaceae</taxon>
        <taxon>Tenacibaculum</taxon>
    </lineage>
</organism>
<dbReference type="Pfam" id="PF06580">
    <property type="entry name" value="His_kinase"/>
    <property type="match status" value="1"/>
</dbReference>
<keyword evidence="3" id="KW-0808">Transferase</keyword>
<keyword evidence="1" id="KW-0812">Transmembrane</keyword>
<evidence type="ECO:0000259" key="2">
    <source>
        <dbReference type="Pfam" id="PF06580"/>
    </source>
</evidence>
<dbReference type="GO" id="GO:0000155">
    <property type="term" value="F:phosphorelay sensor kinase activity"/>
    <property type="evidence" value="ECO:0007669"/>
    <property type="project" value="InterPro"/>
</dbReference>
<dbReference type="InterPro" id="IPR010559">
    <property type="entry name" value="Sig_transdc_His_kin_internal"/>
</dbReference>
<feature type="transmembrane region" description="Helical" evidence="1">
    <location>
        <begin position="47"/>
        <end position="65"/>
    </location>
</feature>
<evidence type="ECO:0000256" key="1">
    <source>
        <dbReference type="SAM" id="Phobius"/>
    </source>
</evidence>
<evidence type="ECO:0000313" key="4">
    <source>
        <dbReference type="Proteomes" id="UP000467305"/>
    </source>
</evidence>
<keyword evidence="4" id="KW-1185">Reference proteome</keyword>
<keyword evidence="1" id="KW-0472">Membrane</keyword>
<dbReference type="PANTHER" id="PTHR34220">
    <property type="entry name" value="SENSOR HISTIDINE KINASE YPDA"/>
    <property type="match status" value="1"/>
</dbReference>
<dbReference type="RefSeq" id="WP_150898964.1">
    <property type="nucleotide sequence ID" value="NZ_WAAU01000008.1"/>
</dbReference>
<dbReference type="EMBL" id="WAAU01000008">
    <property type="protein sequence ID" value="KAB1159718.1"/>
    <property type="molecule type" value="Genomic_DNA"/>
</dbReference>
<dbReference type="Proteomes" id="UP000467305">
    <property type="component" value="Unassembled WGS sequence"/>
</dbReference>
<dbReference type="InterPro" id="IPR050640">
    <property type="entry name" value="Bact_2-comp_sensor_kinase"/>
</dbReference>
<feature type="domain" description="Signal transduction histidine kinase internal region" evidence="2">
    <location>
        <begin position="160"/>
        <end position="239"/>
    </location>
</feature>
<dbReference type="AlphaFoldDB" id="A0A7J5AQ22"/>
<dbReference type="PANTHER" id="PTHR34220:SF7">
    <property type="entry name" value="SENSOR HISTIDINE KINASE YPDA"/>
    <property type="match status" value="1"/>
</dbReference>
<dbReference type="OrthoDB" id="9809908at2"/>
<proteinExistence type="predicted"/>
<name>A0A7J5AQ22_9FLAO</name>
<sequence>MELKKTFKYHLILGFIIVGMDLFRSYITGGHTYFIEKYNLVGIVLKTTFYMTFFSVYAINVGIICPKTLAKNNLVYFILGQISLFFIFAGIRYLLEEIIVYNIAGFHNYHESTRTFWYYVFDNSYYSLQIILFSTFIFLLFRFLENKNKIHKLKLEHQQAELDALKTQLEPHFLFNTLNVFYSELADTQPETAKGIYKLSELLRYLTYEAQKDYMPLKREIKFIKDYIYFYEKRFENNLFLNLSIKGDVAEQQIPSLVLVHFIENICKHGIINDKNNPANISITINVDSLELKTQNKISTVKNYSSTGIGRENLKKRLELLFDKEFIFEHKELNNTYTTYLKIPIKAN</sequence>
<feature type="transmembrane region" description="Helical" evidence="1">
    <location>
        <begin position="74"/>
        <end position="95"/>
    </location>
</feature>
<accession>A0A7J5AQ22</accession>
<feature type="transmembrane region" description="Helical" evidence="1">
    <location>
        <begin position="125"/>
        <end position="144"/>
    </location>
</feature>
<keyword evidence="3" id="KW-0418">Kinase</keyword>
<dbReference type="GO" id="GO:0016020">
    <property type="term" value="C:membrane"/>
    <property type="evidence" value="ECO:0007669"/>
    <property type="project" value="InterPro"/>
</dbReference>
<feature type="transmembrane region" description="Helical" evidence="1">
    <location>
        <begin position="7"/>
        <end position="27"/>
    </location>
</feature>
<evidence type="ECO:0000313" key="3">
    <source>
        <dbReference type="EMBL" id="KAB1159718.1"/>
    </source>
</evidence>